<proteinExistence type="predicted"/>
<feature type="region of interest" description="Disordered" evidence="1">
    <location>
        <begin position="218"/>
        <end position="283"/>
    </location>
</feature>
<reference evidence="4" key="1">
    <citation type="submission" date="2023-07" db="EMBL/GenBank/DDBJ databases">
        <title>Draft genome sequence of Agarivorans aestuarii strain ZMCS4, a CAZymes producing bacteria isolated from the marine brown algae Clodostephus spongiosus.</title>
        <authorList>
            <person name="Lorente B."/>
            <person name="Cabral C."/>
            <person name="Frias J."/>
            <person name="Faria J."/>
            <person name="Toubarro D."/>
        </authorList>
    </citation>
    <scope>NUCLEOTIDE SEQUENCE [LARGE SCALE GENOMIC DNA]</scope>
    <source>
        <strain evidence="4">ZMCS4</strain>
    </source>
</reference>
<sequence length="318" mass="32079">MKARAKKIIGYGIGIIGLVSSLIGIWSYAYKPIPDNELKVVPDSFASIDISNQSDIAKLENPLRANVFTVTGIKLILPPGQMVIANKISLVNGAEISGDSIFLIATQMEGGRITSNRVREELHGGDLVVAVAMINGTAIEANGASGRNGIDGEDGTNGAYGANGRNGKCKGFGGWRAAHAGQAGGNGRNGKDGKNGERGGDAGNILILTSYEPTIRPISLGGKGGNGGRPGAAGRGGPGGSGGSGCTGLGGSQDGKADGADGIDGASGKAGLDGAPGQTKTPNIKMVNFSDVQKAVEDVDADINTTLTLIRSVRPKSQ</sequence>
<dbReference type="Proteomes" id="UP001310248">
    <property type="component" value="Unassembled WGS sequence"/>
</dbReference>
<keyword evidence="2" id="KW-1133">Transmembrane helix</keyword>
<protein>
    <recommendedName>
        <fullName evidence="5">Collagen-like protein</fullName>
    </recommendedName>
</protein>
<accession>A0ABU7G1X7</accession>
<keyword evidence="2" id="KW-0812">Transmembrane</keyword>
<name>A0ABU7G1X7_9ALTE</name>
<gene>
    <name evidence="3" type="ORF">SNR37_002736</name>
</gene>
<evidence type="ECO:0000256" key="1">
    <source>
        <dbReference type="SAM" id="MobiDB-lite"/>
    </source>
</evidence>
<feature type="compositionally biased region" description="Gly residues" evidence="1">
    <location>
        <begin position="221"/>
        <end position="253"/>
    </location>
</feature>
<dbReference type="EMBL" id="JAYDYW010000004">
    <property type="protein sequence ID" value="MEE1673320.1"/>
    <property type="molecule type" value="Genomic_DNA"/>
</dbReference>
<evidence type="ECO:0000256" key="2">
    <source>
        <dbReference type="SAM" id="Phobius"/>
    </source>
</evidence>
<keyword evidence="2" id="KW-0472">Membrane</keyword>
<keyword evidence="4" id="KW-1185">Reference proteome</keyword>
<evidence type="ECO:0000313" key="4">
    <source>
        <dbReference type="Proteomes" id="UP001310248"/>
    </source>
</evidence>
<feature type="transmembrane region" description="Helical" evidence="2">
    <location>
        <begin position="9"/>
        <end position="29"/>
    </location>
</feature>
<dbReference type="RefSeq" id="WP_329774643.1">
    <property type="nucleotide sequence ID" value="NZ_JAYDYW010000004.1"/>
</dbReference>
<evidence type="ECO:0008006" key="5">
    <source>
        <dbReference type="Google" id="ProtNLM"/>
    </source>
</evidence>
<comment type="caution">
    <text evidence="3">The sequence shown here is derived from an EMBL/GenBank/DDBJ whole genome shotgun (WGS) entry which is preliminary data.</text>
</comment>
<evidence type="ECO:0000313" key="3">
    <source>
        <dbReference type="EMBL" id="MEE1673320.1"/>
    </source>
</evidence>
<organism evidence="3 4">
    <name type="scientific">Agarivorans aestuarii</name>
    <dbReference type="NCBI Taxonomy" id="1563703"/>
    <lineage>
        <taxon>Bacteria</taxon>
        <taxon>Pseudomonadati</taxon>
        <taxon>Pseudomonadota</taxon>
        <taxon>Gammaproteobacteria</taxon>
        <taxon>Alteromonadales</taxon>
        <taxon>Alteromonadaceae</taxon>
        <taxon>Agarivorans</taxon>
    </lineage>
</organism>
<feature type="compositionally biased region" description="Basic and acidic residues" evidence="1">
    <location>
        <begin position="189"/>
        <end position="200"/>
    </location>
</feature>
<feature type="region of interest" description="Disordered" evidence="1">
    <location>
        <begin position="180"/>
        <end position="201"/>
    </location>
</feature>